<sequence>MPVQHSAELESTKDYRKKTIKYVNPRTINLDIKEYRVFPESWNEVQKFRNCVVGKETFGIGDYLLINNASTKPVEQTEENFWVAQVLEIRAKDEEHVYLRVYWMYRPEELPQGRQQYHGREELIHSNHMDIIDARTVGGRSTVKRWREHDDNEENPSGSYWRQKFDYDEQTLGALREHCACRGYYNPDTIMILCDWCNMWLHEHCVLDSVKKWTLMMENPLRKRITKTDLKTVKVGKWDIASSTVLVKYKGRTWHEHARCLKCDRQID</sequence>
<dbReference type="SUPFAM" id="SSF57903">
    <property type="entry name" value="FYVE/PHD zinc finger"/>
    <property type="match status" value="1"/>
</dbReference>
<protein>
    <recommendedName>
        <fullName evidence="1">BAH domain-containing protein</fullName>
    </recommendedName>
</protein>
<dbReference type="PANTHER" id="PTHR46364">
    <property type="entry name" value="OS08G0421900 PROTEIN"/>
    <property type="match status" value="1"/>
</dbReference>
<dbReference type="Gene3D" id="2.30.30.490">
    <property type="match status" value="1"/>
</dbReference>
<dbReference type="Pfam" id="PF01426">
    <property type="entry name" value="BAH"/>
    <property type="match status" value="1"/>
</dbReference>
<dbReference type="PROSITE" id="PS51038">
    <property type="entry name" value="BAH"/>
    <property type="match status" value="1"/>
</dbReference>
<reference evidence="2 3" key="1">
    <citation type="journal article" date="2013" name="PLoS Genet.">
        <title>The genome and development-dependent transcriptomes of Pyronema confluens: a window into fungal evolution.</title>
        <authorList>
            <person name="Traeger S."/>
            <person name="Altegoer F."/>
            <person name="Freitag M."/>
            <person name="Gabaldon T."/>
            <person name="Kempken F."/>
            <person name="Kumar A."/>
            <person name="Marcet-Houben M."/>
            <person name="Poggeler S."/>
            <person name="Stajich J.E."/>
            <person name="Nowrousian M."/>
        </authorList>
    </citation>
    <scope>NUCLEOTIDE SEQUENCE [LARGE SCALE GENOMIC DNA]</scope>
    <source>
        <strain evidence="3">CBS 100304</strain>
        <tissue evidence="2">Vegetative mycelium</tissue>
    </source>
</reference>
<accession>U4LF62</accession>
<feature type="domain" description="BAH" evidence="1">
    <location>
        <begin position="56"/>
        <end position="176"/>
    </location>
</feature>
<proteinExistence type="predicted"/>
<dbReference type="EMBL" id="HF935427">
    <property type="protein sequence ID" value="CCX30182.1"/>
    <property type="molecule type" value="Genomic_DNA"/>
</dbReference>
<dbReference type="OMA" id="KLMKCIS"/>
<dbReference type="InterPro" id="IPR001025">
    <property type="entry name" value="BAH_dom"/>
</dbReference>
<evidence type="ECO:0000313" key="2">
    <source>
        <dbReference type="EMBL" id="CCX30182.1"/>
    </source>
</evidence>
<dbReference type="InterPro" id="IPR011011">
    <property type="entry name" value="Znf_FYVE_PHD"/>
</dbReference>
<dbReference type="GO" id="GO:0003682">
    <property type="term" value="F:chromatin binding"/>
    <property type="evidence" value="ECO:0007669"/>
    <property type="project" value="InterPro"/>
</dbReference>
<dbReference type="OrthoDB" id="10259622at2759"/>
<organism evidence="2 3">
    <name type="scientific">Pyronema omphalodes (strain CBS 100304)</name>
    <name type="common">Pyronema confluens</name>
    <dbReference type="NCBI Taxonomy" id="1076935"/>
    <lineage>
        <taxon>Eukaryota</taxon>
        <taxon>Fungi</taxon>
        <taxon>Dikarya</taxon>
        <taxon>Ascomycota</taxon>
        <taxon>Pezizomycotina</taxon>
        <taxon>Pezizomycetes</taxon>
        <taxon>Pezizales</taxon>
        <taxon>Pyronemataceae</taxon>
        <taxon>Pyronema</taxon>
    </lineage>
</organism>
<evidence type="ECO:0000313" key="3">
    <source>
        <dbReference type="Proteomes" id="UP000018144"/>
    </source>
</evidence>
<evidence type="ECO:0000259" key="1">
    <source>
        <dbReference type="PROSITE" id="PS51038"/>
    </source>
</evidence>
<dbReference type="Proteomes" id="UP000018144">
    <property type="component" value="Unassembled WGS sequence"/>
</dbReference>
<dbReference type="SMART" id="SM00439">
    <property type="entry name" value="BAH"/>
    <property type="match status" value="1"/>
</dbReference>
<keyword evidence="3" id="KW-1185">Reference proteome</keyword>
<dbReference type="InterPro" id="IPR043151">
    <property type="entry name" value="BAH_sf"/>
</dbReference>
<dbReference type="InterPro" id="IPR013083">
    <property type="entry name" value="Znf_RING/FYVE/PHD"/>
</dbReference>
<name>U4LF62_PYROM</name>
<dbReference type="STRING" id="1076935.U4LF62"/>
<dbReference type="AlphaFoldDB" id="U4LF62"/>
<dbReference type="CDD" id="cd04370">
    <property type="entry name" value="BAH"/>
    <property type="match status" value="1"/>
</dbReference>
<dbReference type="eggNOG" id="ENOG502S1KY">
    <property type="taxonomic scope" value="Eukaryota"/>
</dbReference>
<gene>
    <name evidence="2" type="ORF">PCON_08284</name>
</gene>
<dbReference type="Gene3D" id="3.30.40.10">
    <property type="entry name" value="Zinc/RING finger domain, C3HC4 (zinc finger)"/>
    <property type="match status" value="1"/>
</dbReference>